<keyword evidence="2" id="KW-1185">Reference proteome</keyword>
<proteinExistence type="predicted"/>
<accession>A0AAD3N9N9</accession>
<dbReference type="Proteomes" id="UP001279410">
    <property type="component" value="Unassembled WGS sequence"/>
</dbReference>
<sequence length="74" mass="8391">MKSAALLRSERPVVWAYATEVMFQMREVEKEHGLGTRSACVKRGIRLPKEQDPGTELSIKAYRMLHGLSNLCKS</sequence>
<reference evidence="1" key="1">
    <citation type="submission" date="2022-08" db="EMBL/GenBank/DDBJ databases">
        <title>Genome sequencing of akame (Lates japonicus).</title>
        <authorList>
            <person name="Hashiguchi Y."/>
            <person name="Takahashi H."/>
        </authorList>
    </citation>
    <scope>NUCLEOTIDE SEQUENCE</scope>
    <source>
        <strain evidence="1">Kochi</strain>
    </source>
</reference>
<comment type="caution">
    <text evidence="1">The sequence shown here is derived from an EMBL/GenBank/DDBJ whole genome shotgun (WGS) entry which is preliminary data.</text>
</comment>
<dbReference type="AlphaFoldDB" id="A0AAD3N9N9"/>
<protein>
    <submittedName>
        <fullName evidence="1">Transmembrane protein 205</fullName>
    </submittedName>
</protein>
<evidence type="ECO:0000313" key="1">
    <source>
        <dbReference type="EMBL" id="GLD68801.1"/>
    </source>
</evidence>
<evidence type="ECO:0000313" key="2">
    <source>
        <dbReference type="Proteomes" id="UP001279410"/>
    </source>
</evidence>
<name>A0AAD3N9N9_LATJO</name>
<gene>
    <name evidence="1" type="ORF">AKAME5_002011400</name>
</gene>
<dbReference type="EMBL" id="BRZM01000151">
    <property type="protein sequence ID" value="GLD68801.1"/>
    <property type="molecule type" value="Genomic_DNA"/>
</dbReference>
<organism evidence="1 2">
    <name type="scientific">Lates japonicus</name>
    <name type="common">Japanese lates</name>
    <dbReference type="NCBI Taxonomy" id="270547"/>
    <lineage>
        <taxon>Eukaryota</taxon>
        <taxon>Metazoa</taxon>
        <taxon>Chordata</taxon>
        <taxon>Craniata</taxon>
        <taxon>Vertebrata</taxon>
        <taxon>Euteleostomi</taxon>
        <taxon>Actinopterygii</taxon>
        <taxon>Neopterygii</taxon>
        <taxon>Teleostei</taxon>
        <taxon>Neoteleostei</taxon>
        <taxon>Acanthomorphata</taxon>
        <taxon>Carangaria</taxon>
        <taxon>Carangaria incertae sedis</taxon>
        <taxon>Centropomidae</taxon>
        <taxon>Lates</taxon>
    </lineage>
</organism>
<keyword evidence="1" id="KW-0472">Membrane</keyword>
<keyword evidence="1" id="KW-0812">Transmembrane</keyword>